<feature type="domain" description="L,D-TPase catalytic" evidence="9">
    <location>
        <begin position="164"/>
        <end position="298"/>
    </location>
</feature>
<name>A0A1V3TLI0_9BURK</name>
<dbReference type="SUPFAM" id="SSF141523">
    <property type="entry name" value="L,D-transpeptidase catalytic domain-like"/>
    <property type="match status" value="1"/>
</dbReference>
<dbReference type="InterPro" id="IPR056203">
    <property type="entry name" value="Cds6_C"/>
</dbReference>
<evidence type="ECO:0000256" key="2">
    <source>
        <dbReference type="ARBA" id="ARBA00005992"/>
    </source>
</evidence>
<sequence length="417" mass="46676">MLRNLNLSRLQRSLRMLFSALVIAGTCTGLQAADDSSTSPEQLVQAEKRLVEILAKIERHEINEAFRAVKALTEEVPNFRAAQLLYADMLRLRTGSAPIGEQLARSQATPSKQNIGVADKNIAPAEFYQGLQSELQRRRQALLDAPPEGKIPSSFMRLSPSVRHAIAVDASKSRLYVFANRPEGVQLISDFYVTIGRNGVHKRVEGDQRTPLGVYFVGRQIPGEKLPDLYGKGALTVNYPNDWDHMLGRTGSGIWLHGVPSDQFARVPQASDGCVVLSNPDIAFLMASIDRRTPVLITEKLDWVAPSWTEHPDSFTQELERWQTAWQQGDTSSLKALYSPELTEDGAAFTQRKRRLQSMGALSDKATKDASIYQWQEDAGEIRIVNLHVAQGSTATVRQYWRKQDGRWQIFSEDMLS</sequence>
<keyword evidence="3" id="KW-0808">Transferase</keyword>
<dbReference type="PANTHER" id="PTHR36699">
    <property type="entry name" value="LD-TRANSPEPTIDASE"/>
    <property type="match status" value="1"/>
</dbReference>
<dbReference type="Proteomes" id="UP000242792">
    <property type="component" value="Chromosome"/>
</dbReference>
<evidence type="ECO:0000256" key="6">
    <source>
        <dbReference type="ARBA" id="ARBA00023316"/>
    </source>
</evidence>
<dbReference type="InterPro" id="IPR032710">
    <property type="entry name" value="NTF2-like_dom_sf"/>
</dbReference>
<keyword evidence="5 7" id="KW-0573">Peptidoglycan synthesis</keyword>
<keyword evidence="6 7" id="KW-0961">Cell wall biogenesis/degradation</keyword>
<keyword evidence="4 7" id="KW-0133">Cell shape</keyword>
<dbReference type="GO" id="GO:0009252">
    <property type="term" value="P:peptidoglycan biosynthetic process"/>
    <property type="evidence" value="ECO:0007669"/>
    <property type="project" value="UniProtKB-UniPathway"/>
</dbReference>
<dbReference type="Pfam" id="PF24125">
    <property type="entry name" value="Cds6_C"/>
    <property type="match status" value="1"/>
</dbReference>
<evidence type="ECO:0000313" key="10">
    <source>
        <dbReference type="EMBL" id="AQZ97995.1"/>
    </source>
</evidence>
<dbReference type="Gene3D" id="2.40.440.10">
    <property type="entry name" value="L,D-transpeptidase catalytic domain-like"/>
    <property type="match status" value="1"/>
</dbReference>
<accession>A0A1V3TLI0</accession>
<evidence type="ECO:0000256" key="1">
    <source>
        <dbReference type="ARBA" id="ARBA00004752"/>
    </source>
</evidence>
<evidence type="ECO:0000256" key="3">
    <source>
        <dbReference type="ARBA" id="ARBA00022679"/>
    </source>
</evidence>
<dbReference type="RefSeq" id="WP_054064989.1">
    <property type="nucleotide sequence ID" value="NZ_CP020121.1"/>
</dbReference>
<dbReference type="PROSITE" id="PS52029">
    <property type="entry name" value="LD_TPASE"/>
    <property type="match status" value="1"/>
</dbReference>
<feature type="chain" id="PRO_5030036179" description="L,D-TPase catalytic domain-containing protein" evidence="8">
    <location>
        <begin position="33"/>
        <end position="417"/>
    </location>
</feature>
<dbReference type="GO" id="GO:0016740">
    <property type="term" value="F:transferase activity"/>
    <property type="evidence" value="ECO:0007669"/>
    <property type="project" value="UniProtKB-KW"/>
</dbReference>
<dbReference type="SUPFAM" id="SSF54427">
    <property type="entry name" value="NTF2-like"/>
    <property type="match status" value="1"/>
</dbReference>
<evidence type="ECO:0000259" key="9">
    <source>
        <dbReference type="PROSITE" id="PS52029"/>
    </source>
</evidence>
<dbReference type="InterPro" id="IPR005490">
    <property type="entry name" value="LD_TPept_cat_dom"/>
</dbReference>
<dbReference type="GO" id="GO:0004180">
    <property type="term" value="F:carboxypeptidase activity"/>
    <property type="evidence" value="ECO:0007669"/>
    <property type="project" value="UniProtKB-ARBA"/>
</dbReference>
<dbReference type="GO" id="GO:0071555">
    <property type="term" value="P:cell wall organization"/>
    <property type="evidence" value="ECO:0007669"/>
    <property type="project" value="UniProtKB-UniRule"/>
</dbReference>
<feature type="active site" description="Proton donor/acceptor" evidence="7">
    <location>
        <position position="257"/>
    </location>
</feature>
<dbReference type="PANTHER" id="PTHR36699:SF1">
    <property type="entry name" value="L,D-TRANSPEPTIDASE YAFK-RELATED"/>
    <property type="match status" value="1"/>
</dbReference>
<evidence type="ECO:0000256" key="4">
    <source>
        <dbReference type="ARBA" id="ARBA00022960"/>
    </source>
</evidence>
<feature type="active site" description="Nucleophile" evidence="7">
    <location>
        <position position="274"/>
    </location>
</feature>
<dbReference type="InterPro" id="IPR038063">
    <property type="entry name" value="Transpep_catalytic_dom"/>
</dbReference>
<dbReference type="CDD" id="cd16913">
    <property type="entry name" value="YkuD_like"/>
    <property type="match status" value="1"/>
</dbReference>
<dbReference type="GO" id="GO:0008360">
    <property type="term" value="P:regulation of cell shape"/>
    <property type="evidence" value="ECO:0007669"/>
    <property type="project" value="UniProtKB-UniRule"/>
</dbReference>
<evidence type="ECO:0000256" key="7">
    <source>
        <dbReference type="PROSITE-ProRule" id="PRU01373"/>
    </source>
</evidence>
<dbReference type="EMBL" id="CP020121">
    <property type="protein sequence ID" value="AQZ97995.1"/>
    <property type="molecule type" value="Genomic_DNA"/>
</dbReference>
<comment type="pathway">
    <text evidence="1 7">Cell wall biogenesis; peptidoglycan biosynthesis.</text>
</comment>
<dbReference type="GeneID" id="83039020"/>
<keyword evidence="8" id="KW-0732">Signal</keyword>
<feature type="signal peptide" evidence="8">
    <location>
        <begin position="1"/>
        <end position="32"/>
    </location>
</feature>
<reference evidence="10 11" key="1">
    <citation type="submission" date="2017-03" db="EMBL/GenBank/DDBJ databases">
        <title>Rapid Whole Genome Sequencing of Comamonas kerstersii Causing Continuous ambulatory Peritoneal Dialysis-Associated Peritonitis.</title>
        <authorList>
            <person name="Zheng B."/>
        </authorList>
    </citation>
    <scope>NUCLEOTIDE SEQUENCE [LARGE SCALE GENOMIC DNA]</scope>
    <source>
        <strain evidence="10 11">8943</strain>
    </source>
</reference>
<dbReference type="AlphaFoldDB" id="A0A1V3TLI0"/>
<evidence type="ECO:0000256" key="5">
    <source>
        <dbReference type="ARBA" id="ARBA00022984"/>
    </source>
</evidence>
<evidence type="ECO:0000313" key="11">
    <source>
        <dbReference type="Proteomes" id="UP000242792"/>
    </source>
</evidence>
<dbReference type="UniPathway" id="UPA00219"/>
<organism evidence="10 11">
    <name type="scientific">Comamonas kerstersii</name>
    <dbReference type="NCBI Taxonomy" id="225992"/>
    <lineage>
        <taxon>Bacteria</taxon>
        <taxon>Pseudomonadati</taxon>
        <taxon>Pseudomonadota</taxon>
        <taxon>Betaproteobacteria</taxon>
        <taxon>Burkholderiales</taxon>
        <taxon>Comamonadaceae</taxon>
        <taxon>Comamonas</taxon>
    </lineage>
</organism>
<gene>
    <name evidence="10" type="ORF">B5M06_06755</name>
</gene>
<evidence type="ECO:0000256" key="8">
    <source>
        <dbReference type="SAM" id="SignalP"/>
    </source>
</evidence>
<dbReference type="KEGG" id="cke:B5M06_06755"/>
<protein>
    <recommendedName>
        <fullName evidence="9">L,D-TPase catalytic domain-containing protein</fullName>
    </recommendedName>
</protein>
<dbReference type="OrthoDB" id="9809748at2"/>
<comment type="similarity">
    <text evidence="2">Belongs to the YkuD family.</text>
</comment>
<accession>A0A1V0BDJ1</accession>
<proteinExistence type="inferred from homology"/>
<dbReference type="Pfam" id="PF03734">
    <property type="entry name" value="YkuD"/>
    <property type="match status" value="1"/>
</dbReference>